<name>A0A927R6J7_9ACTN</name>
<keyword evidence="2" id="KW-1185">Reference proteome</keyword>
<protein>
    <recommendedName>
        <fullName evidence="3">PknH-like extracellular domain-containing protein</fullName>
    </recommendedName>
</protein>
<dbReference type="Proteomes" id="UP000638648">
    <property type="component" value="Unassembled WGS sequence"/>
</dbReference>
<reference evidence="1" key="1">
    <citation type="submission" date="2020-10" db="EMBL/GenBank/DDBJ databases">
        <title>Sequencing the genomes of 1000 actinobacteria strains.</title>
        <authorList>
            <person name="Klenk H.-P."/>
        </authorList>
    </citation>
    <scope>NUCLEOTIDE SEQUENCE</scope>
    <source>
        <strain evidence="1">DSM 45354</strain>
    </source>
</reference>
<dbReference type="AlphaFoldDB" id="A0A927R6J7"/>
<organism evidence="1 2">
    <name type="scientific">Actinopolymorpha pittospori</name>
    <dbReference type="NCBI Taxonomy" id="648752"/>
    <lineage>
        <taxon>Bacteria</taxon>
        <taxon>Bacillati</taxon>
        <taxon>Actinomycetota</taxon>
        <taxon>Actinomycetes</taxon>
        <taxon>Propionibacteriales</taxon>
        <taxon>Actinopolymorphaceae</taxon>
        <taxon>Actinopolymorpha</taxon>
    </lineage>
</organism>
<dbReference type="EMBL" id="JADBEM010000001">
    <property type="protein sequence ID" value="MBE1603199.1"/>
    <property type="molecule type" value="Genomic_DNA"/>
</dbReference>
<sequence>MFSNQAASKKFLRRGRTAGVAATVGASAALIAIGFGGFAAANADTGSASLTASASSPSGPLTATPARAGLGSGNLLQKDDFYQTGLGPVSATVGTTGTQALSACSGEETMRDLTKGKASAYAEEIWTFDTSDFLLIESIAESADNAAAASYEKKLNNLVRGCQHEPAGHWYYGKGHSLTVRGGTGTWYPSFSGDGEAAGGVAVIRSGHRFGIVELSGQPTDDPSYMQGIAAASINRMAG</sequence>
<dbReference type="RefSeq" id="WP_192748081.1">
    <property type="nucleotide sequence ID" value="NZ_BAABJL010000055.1"/>
</dbReference>
<proteinExistence type="predicted"/>
<evidence type="ECO:0000313" key="1">
    <source>
        <dbReference type="EMBL" id="MBE1603199.1"/>
    </source>
</evidence>
<evidence type="ECO:0008006" key="3">
    <source>
        <dbReference type="Google" id="ProtNLM"/>
    </source>
</evidence>
<comment type="caution">
    <text evidence="1">The sequence shown here is derived from an EMBL/GenBank/DDBJ whole genome shotgun (WGS) entry which is preliminary data.</text>
</comment>
<accession>A0A927R6J7</accession>
<evidence type="ECO:0000313" key="2">
    <source>
        <dbReference type="Proteomes" id="UP000638648"/>
    </source>
</evidence>
<gene>
    <name evidence="1" type="ORF">HEB94_000047</name>
</gene>